<evidence type="ECO:0000256" key="3">
    <source>
        <dbReference type="ARBA" id="ARBA00023125"/>
    </source>
</evidence>
<dbReference type="Pfam" id="PF00172">
    <property type="entry name" value="Zn_clus"/>
    <property type="match status" value="1"/>
</dbReference>
<evidence type="ECO:0000313" key="9">
    <source>
        <dbReference type="Proteomes" id="UP000054266"/>
    </source>
</evidence>
<evidence type="ECO:0000313" key="8">
    <source>
        <dbReference type="EMBL" id="KIW68802.1"/>
    </source>
</evidence>
<evidence type="ECO:0000256" key="5">
    <source>
        <dbReference type="ARBA" id="ARBA00023242"/>
    </source>
</evidence>
<dbReference type="GO" id="GO:0000981">
    <property type="term" value="F:DNA-binding transcription factor activity, RNA polymerase II-specific"/>
    <property type="evidence" value="ECO:0007669"/>
    <property type="project" value="InterPro"/>
</dbReference>
<proteinExistence type="predicted"/>
<dbReference type="GO" id="GO:0045944">
    <property type="term" value="P:positive regulation of transcription by RNA polymerase II"/>
    <property type="evidence" value="ECO:0007669"/>
    <property type="project" value="TreeGrafter"/>
</dbReference>
<dbReference type="STRING" id="5601.A0A0D2E384"/>
<feature type="compositionally biased region" description="Polar residues" evidence="6">
    <location>
        <begin position="127"/>
        <end position="138"/>
    </location>
</feature>
<dbReference type="PROSITE" id="PS00463">
    <property type="entry name" value="ZN2_CY6_FUNGAL_1"/>
    <property type="match status" value="1"/>
</dbReference>
<dbReference type="EMBL" id="KN846958">
    <property type="protein sequence ID" value="KIW68802.1"/>
    <property type="molecule type" value="Genomic_DNA"/>
</dbReference>
<dbReference type="CDD" id="cd00067">
    <property type="entry name" value="GAL4"/>
    <property type="match status" value="1"/>
</dbReference>
<sequence>MAGTQNRKTRRGKNVCLSCRERHLGCDTDTPCLQCRRLHSRCVREGNSLKFRHNSSKKYDAAVKKNPVQLRETTRTAIIFVDETGQLEKSHAGAGVDVSFNVSDNSDQNDIEPPQPPPIERHDPTAADSQEAITATSGSDRRTQPVDTPWLDVEGNLQSSRTRTPHDTRDLPPDPAPYHFPGAIVGLQDLNRLEGQSFWPSEYTTLQCMCLLRYFVLDLAPNFDICDYARPFTLAVVQRARRCPPLLNAIFAAAARRLVSTPKYTRSDGVIEYESIELPHLTTSSSVEYFNACIQHLIKVSNHPEHMQDENLLAAAVLLRYFELLDASFAGDATEGFLHIFQTLITSQFNMAVTPSTQHDDLIASGTSQPAVTSRVNLFRHSVFRMALRLEVTSAFSTQRGLVLPLELWSSLRTFEPADDTEWTYRLIVFCADVLDFCYGDGTSTSSRRERWQELKDFERMWESYKPASFVPLYRQDPDEQNGLCFPKIWYLSECHVMGILYVDLARILLTAYDPTTPRLGSASISASRQVAATIRDIVRRICGTAESNKHLPSALIVAHLAIEMCGQYFTDHIERDGMIQLVRDLGSKHVWPTARTVTDLQKAWSQDNGSRL</sequence>
<dbReference type="SUPFAM" id="SSF57701">
    <property type="entry name" value="Zn2/Cys6 DNA-binding domain"/>
    <property type="match status" value="1"/>
</dbReference>
<evidence type="ECO:0000256" key="1">
    <source>
        <dbReference type="ARBA" id="ARBA00004123"/>
    </source>
</evidence>
<dbReference type="GO" id="GO:0000976">
    <property type="term" value="F:transcription cis-regulatory region binding"/>
    <property type="evidence" value="ECO:0007669"/>
    <property type="project" value="TreeGrafter"/>
</dbReference>
<dbReference type="InterPro" id="IPR001138">
    <property type="entry name" value="Zn2Cys6_DnaBD"/>
</dbReference>
<dbReference type="HOGENOM" id="CLU_008719_1_1_1"/>
<keyword evidence="2" id="KW-0805">Transcription regulation</keyword>
<comment type="subcellular location">
    <subcellularLocation>
        <location evidence="1">Nucleus</location>
    </subcellularLocation>
</comment>
<reference evidence="8 9" key="1">
    <citation type="submission" date="2015-01" db="EMBL/GenBank/DDBJ databases">
        <title>The Genome Sequence of Capronia semiimmersa CBS27337.</title>
        <authorList>
            <consortium name="The Broad Institute Genomics Platform"/>
            <person name="Cuomo C."/>
            <person name="de Hoog S."/>
            <person name="Gorbushina A."/>
            <person name="Stielow B."/>
            <person name="Teixiera M."/>
            <person name="Abouelleil A."/>
            <person name="Chapman S.B."/>
            <person name="Priest M."/>
            <person name="Young S.K."/>
            <person name="Wortman J."/>
            <person name="Nusbaum C."/>
            <person name="Birren B."/>
        </authorList>
    </citation>
    <scope>NUCLEOTIDE SEQUENCE [LARGE SCALE GENOMIC DNA]</scope>
    <source>
        <strain evidence="8 9">CBS 27337</strain>
    </source>
</reference>
<feature type="domain" description="Zn(2)-C6 fungal-type" evidence="7">
    <location>
        <begin position="15"/>
        <end position="44"/>
    </location>
</feature>
<dbReference type="Pfam" id="PF11951">
    <property type="entry name" value="Fungal_trans_2"/>
    <property type="match status" value="1"/>
</dbReference>
<keyword evidence="4" id="KW-0804">Transcription</keyword>
<organism evidence="8 9">
    <name type="scientific">Phialophora macrospora</name>
    <dbReference type="NCBI Taxonomy" id="1851006"/>
    <lineage>
        <taxon>Eukaryota</taxon>
        <taxon>Fungi</taxon>
        <taxon>Dikarya</taxon>
        <taxon>Ascomycota</taxon>
        <taxon>Pezizomycotina</taxon>
        <taxon>Eurotiomycetes</taxon>
        <taxon>Chaetothyriomycetidae</taxon>
        <taxon>Chaetothyriales</taxon>
        <taxon>Herpotrichiellaceae</taxon>
        <taxon>Phialophora</taxon>
    </lineage>
</organism>
<name>A0A0D2E384_9EURO</name>
<dbReference type="PANTHER" id="PTHR37534">
    <property type="entry name" value="TRANSCRIPTIONAL ACTIVATOR PROTEIN UGA3"/>
    <property type="match status" value="1"/>
</dbReference>
<evidence type="ECO:0000256" key="6">
    <source>
        <dbReference type="SAM" id="MobiDB-lite"/>
    </source>
</evidence>
<evidence type="ECO:0000256" key="4">
    <source>
        <dbReference type="ARBA" id="ARBA00023163"/>
    </source>
</evidence>
<keyword evidence="3" id="KW-0238">DNA-binding</keyword>
<dbReference type="InterPro" id="IPR021858">
    <property type="entry name" value="Fun_TF"/>
</dbReference>
<feature type="region of interest" description="Disordered" evidence="6">
    <location>
        <begin position="98"/>
        <end position="171"/>
    </location>
</feature>
<keyword evidence="5" id="KW-0539">Nucleus</keyword>
<evidence type="ECO:0000259" key="7">
    <source>
        <dbReference type="PROSITE" id="PS50048"/>
    </source>
</evidence>
<dbReference type="GO" id="GO:0005634">
    <property type="term" value="C:nucleus"/>
    <property type="evidence" value="ECO:0007669"/>
    <property type="project" value="UniProtKB-SubCell"/>
</dbReference>
<dbReference type="GO" id="GO:0008270">
    <property type="term" value="F:zinc ion binding"/>
    <property type="evidence" value="ECO:0007669"/>
    <property type="project" value="InterPro"/>
</dbReference>
<evidence type="ECO:0000256" key="2">
    <source>
        <dbReference type="ARBA" id="ARBA00023015"/>
    </source>
</evidence>
<accession>A0A0D2E384</accession>
<gene>
    <name evidence="8" type="ORF">PV04_04723</name>
</gene>
<dbReference type="AlphaFoldDB" id="A0A0D2E384"/>
<dbReference type="InterPro" id="IPR036864">
    <property type="entry name" value="Zn2-C6_fun-type_DNA-bd_sf"/>
</dbReference>
<dbReference type="PROSITE" id="PS50048">
    <property type="entry name" value="ZN2_CY6_FUNGAL_2"/>
    <property type="match status" value="1"/>
</dbReference>
<dbReference type="PANTHER" id="PTHR37534:SF2">
    <property type="entry name" value="N-ACETYLTRANSFERASE DOMAIN-CONTAINING PROTEIN"/>
    <property type="match status" value="1"/>
</dbReference>
<keyword evidence="9" id="KW-1185">Reference proteome</keyword>
<dbReference type="Proteomes" id="UP000054266">
    <property type="component" value="Unassembled WGS sequence"/>
</dbReference>
<protein>
    <recommendedName>
        <fullName evidence="7">Zn(2)-C6 fungal-type domain-containing protein</fullName>
    </recommendedName>
</protein>